<dbReference type="SUPFAM" id="SSF54001">
    <property type="entry name" value="Cysteine proteinases"/>
    <property type="match status" value="1"/>
</dbReference>
<dbReference type="SMART" id="SM00225">
    <property type="entry name" value="BTB"/>
    <property type="match status" value="1"/>
</dbReference>
<sequence>MGDGMLSLYWNNHKTTFCHILSTLREKERYTDATLACDGKFYPVHKLVLSTCSAYFESMFEHTPCKHPVIVLKDVKPDELEALLSYMYAGVVSVAQNDLSRLIKAAEMLQIKGLAVPDEPPPGDESRTAPSRGGREDRSSPQPRKRRREENGTPSQGGSQPSNSPPSSPRASPYQVESEHHVRSRTHGDTHRVETADQPASHESQTSEVKIMVDESLVKEEMVETIDSNQSEGNESGMQYGHVGSDPGMDGSGGGEEHSSHMLPNKFDQSVIPGQAQPLADAVAEALAGPSGMQGWLGGSEIPGGFSAENYVGEGSQEVHPPQAGGPHSQQRATAETAARMSSREEMWPKNSLAHRKVSCIGKKSGFITKSPIKSIQDKFFRVGKKKPHSKSFIYGKKPRSKSFLYGRGNFCAQTSFRYEDKIWYAQLLQQFTGTAVLPSTHAEFTVQPRSSSSCTMRNISPLGMILRSHCSPTWTQEMRQQLETSTDSVPSSMLESDATPIFHIPDIPGKRAPDAPIVELTESGSVINNINARETQDKKPSCEMAEKSSFKNSLEKRLQESPVYHLDWLKSLREKYEIHSKASDCEAEIMAEQQRLIQEKRKKLEASQEKRIALGMRHLDIAYPPSVRKSSLEEENYLLSDEYEEEEEDEELVQLTPEMEDIIDNALQKTPAEEVLVDKFNTQITRHDVSTLAGLNWLNDEVINFYMNLLMERGKNDNYPNVYAFNTFFYPKLMKTGFQTVKRWTKKIDTFSYDILLVPIHLGMHWCLATIDFRVKAIRYYDSMLGDNDACLESLLKYLEDEHQDKKKTSYDTSGWTLENVKDIPQQMNGSDCGMFACMFAEYLSRDGAITFDQQHMPYFRRKMVYEIVKAALL</sequence>
<dbReference type="InterPro" id="IPR038765">
    <property type="entry name" value="Papain-like_cys_pep_sf"/>
</dbReference>
<feature type="domain" description="BTB" evidence="7">
    <location>
        <begin position="31"/>
        <end position="96"/>
    </location>
</feature>
<evidence type="ECO:0000259" key="7">
    <source>
        <dbReference type="PROSITE" id="PS50097"/>
    </source>
</evidence>
<comment type="similarity">
    <text evidence="1">Belongs to the peptidase C48 family.</text>
</comment>
<dbReference type="GO" id="GO:0016926">
    <property type="term" value="P:protein desumoylation"/>
    <property type="evidence" value="ECO:0007669"/>
    <property type="project" value="TreeGrafter"/>
</dbReference>
<feature type="compositionally biased region" description="Basic and acidic residues" evidence="6">
    <location>
        <begin position="177"/>
        <end position="195"/>
    </location>
</feature>
<feature type="region of interest" description="Disordered" evidence="6">
    <location>
        <begin position="114"/>
        <end position="209"/>
    </location>
</feature>
<dbReference type="InterPro" id="IPR003653">
    <property type="entry name" value="Peptidase_C48_C"/>
</dbReference>
<evidence type="ECO:0000256" key="6">
    <source>
        <dbReference type="SAM" id="MobiDB-lite"/>
    </source>
</evidence>
<dbReference type="GO" id="GO:0006508">
    <property type="term" value="P:proteolysis"/>
    <property type="evidence" value="ECO:0007669"/>
    <property type="project" value="UniProtKB-KW"/>
</dbReference>
<evidence type="ECO:0000256" key="3">
    <source>
        <dbReference type="ARBA" id="ARBA00022801"/>
    </source>
</evidence>
<gene>
    <name evidence="9" type="ORF">OTU49_017496</name>
</gene>
<feature type="coiled-coil region" evidence="5">
    <location>
        <begin position="591"/>
        <end position="650"/>
    </location>
</feature>
<accession>A0AAW0YKP1</accession>
<keyword evidence="5" id="KW-0175">Coiled coil</keyword>
<organism evidence="9 10">
    <name type="scientific">Cherax quadricarinatus</name>
    <name type="common">Australian red claw crayfish</name>
    <dbReference type="NCBI Taxonomy" id="27406"/>
    <lineage>
        <taxon>Eukaryota</taxon>
        <taxon>Metazoa</taxon>
        <taxon>Ecdysozoa</taxon>
        <taxon>Arthropoda</taxon>
        <taxon>Crustacea</taxon>
        <taxon>Multicrustacea</taxon>
        <taxon>Malacostraca</taxon>
        <taxon>Eumalacostraca</taxon>
        <taxon>Eucarida</taxon>
        <taxon>Decapoda</taxon>
        <taxon>Pleocyemata</taxon>
        <taxon>Astacidea</taxon>
        <taxon>Parastacoidea</taxon>
        <taxon>Parastacidae</taxon>
        <taxon>Cherax</taxon>
    </lineage>
</organism>
<feature type="region of interest" description="Disordered" evidence="6">
    <location>
        <begin position="224"/>
        <end position="265"/>
    </location>
</feature>
<dbReference type="PROSITE" id="PS50097">
    <property type="entry name" value="BTB"/>
    <property type="match status" value="1"/>
</dbReference>
<dbReference type="GO" id="GO:0005634">
    <property type="term" value="C:nucleus"/>
    <property type="evidence" value="ECO:0007669"/>
    <property type="project" value="TreeGrafter"/>
</dbReference>
<dbReference type="AlphaFoldDB" id="A0AAW0YKP1"/>
<reference evidence="9" key="2">
    <citation type="submission" date="2024-01" db="EMBL/GenBank/DDBJ databases">
        <authorList>
            <person name="He J."/>
            <person name="Wang M."/>
            <person name="Zheng J."/>
            <person name="Liu Z."/>
        </authorList>
    </citation>
    <scope>NUCLEOTIDE SEQUENCE</scope>
    <source>
        <strain evidence="9">ZL_2023a</strain>
        <tissue evidence="9">Muscle</tissue>
    </source>
</reference>
<reference evidence="9 10" key="1">
    <citation type="journal article" date="2024" name="BMC Genomics">
        <title>Genome assembly of redclaw crayfish (Cherax quadricarinatus) provides insights into its immune adaptation and hypoxia tolerance.</title>
        <authorList>
            <person name="Liu Z."/>
            <person name="Zheng J."/>
            <person name="Li H."/>
            <person name="Fang K."/>
            <person name="Wang S."/>
            <person name="He J."/>
            <person name="Zhou D."/>
            <person name="Weng S."/>
            <person name="Chi M."/>
            <person name="Gu Z."/>
            <person name="He J."/>
            <person name="Li F."/>
            <person name="Wang M."/>
        </authorList>
    </citation>
    <scope>NUCLEOTIDE SEQUENCE [LARGE SCALE GENOMIC DNA]</scope>
    <source>
        <strain evidence="9">ZL_2023a</strain>
    </source>
</reference>
<dbReference type="Gene3D" id="3.30.710.10">
    <property type="entry name" value="Potassium Channel Kv1.1, Chain A"/>
    <property type="match status" value="1"/>
</dbReference>
<dbReference type="Gene3D" id="3.40.395.10">
    <property type="entry name" value="Adenoviral Proteinase, Chain A"/>
    <property type="match status" value="1"/>
</dbReference>
<dbReference type="EMBL" id="JARKIK010000005">
    <property type="protein sequence ID" value="KAK8752270.1"/>
    <property type="molecule type" value="Genomic_DNA"/>
</dbReference>
<dbReference type="SUPFAM" id="SSF54695">
    <property type="entry name" value="POZ domain"/>
    <property type="match status" value="1"/>
</dbReference>
<dbReference type="Pfam" id="PF02902">
    <property type="entry name" value="Peptidase_C48"/>
    <property type="match status" value="1"/>
</dbReference>
<evidence type="ECO:0000256" key="4">
    <source>
        <dbReference type="ARBA" id="ARBA00022807"/>
    </source>
</evidence>
<dbReference type="InterPro" id="IPR011333">
    <property type="entry name" value="SKP1/BTB/POZ_sf"/>
</dbReference>
<proteinExistence type="inferred from homology"/>
<evidence type="ECO:0000259" key="8">
    <source>
        <dbReference type="PROSITE" id="PS50600"/>
    </source>
</evidence>
<dbReference type="PANTHER" id="PTHR12606">
    <property type="entry name" value="SENTRIN/SUMO-SPECIFIC PROTEASE"/>
    <property type="match status" value="1"/>
</dbReference>
<dbReference type="CDD" id="cd18315">
    <property type="entry name" value="BTB_POZ_BAB-like"/>
    <property type="match status" value="1"/>
</dbReference>
<dbReference type="Proteomes" id="UP001445076">
    <property type="component" value="Unassembled WGS sequence"/>
</dbReference>
<evidence type="ECO:0000256" key="2">
    <source>
        <dbReference type="ARBA" id="ARBA00022670"/>
    </source>
</evidence>
<name>A0AAW0YKP1_CHEQU</name>
<dbReference type="InterPro" id="IPR000210">
    <property type="entry name" value="BTB/POZ_dom"/>
</dbReference>
<feature type="compositionally biased region" description="Polar residues" evidence="6">
    <location>
        <begin position="226"/>
        <end position="237"/>
    </location>
</feature>
<keyword evidence="2" id="KW-0645">Protease</keyword>
<keyword evidence="4" id="KW-0788">Thiol protease</keyword>
<feature type="region of interest" description="Disordered" evidence="6">
    <location>
        <begin position="313"/>
        <end position="334"/>
    </location>
</feature>
<dbReference type="FunFam" id="3.40.395.10:FF:000001">
    <property type="entry name" value="Sentrin-specific protease 1"/>
    <property type="match status" value="1"/>
</dbReference>
<protein>
    <submittedName>
        <fullName evidence="9">Uncharacterized protein</fullName>
    </submittedName>
</protein>
<evidence type="ECO:0000313" key="10">
    <source>
        <dbReference type="Proteomes" id="UP001445076"/>
    </source>
</evidence>
<keyword evidence="10" id="KW-1185">Reference proteome</keyword>
<comment type="caution">
    <text evidence="9">The sequence shown here is derived from an EMBL/GenBank/DDBJ whole genome shotgun (WGS) entry which is preliminary data.</text>
</comment>
<evidence type="ECO:0000256" key="1">
    <source>
        <dbReference type="ARBA" id="ARBA00005234"/>
    </source>
</evidence>
<dbReference type="PROSITE" id="PS50600">
    <property type="entry name" value="ULP_PROTEASE"/>
    <property type="match status" value="1"/>
</dbReference>
<feature type="domain" description="Ubiquitin-like protease family profile" evidence="8">
    <location>
        <begin position="683"/>
        <end position="845"/>
    </location>
</feature>
<dbReference type="Pfam" id="PF00651">
    <property type="entry name" value="BTB"/>
    <property type="match status" value="1"/>
</dbReference>
<dbReference type="GO" id="GO:0060255">
    <property type="term" value="P:regulation of macromolecule metabolic process"/>
    <property type="evidence" value="ECO:0007669"/>
    <property type="project" value="UniProtKB-ARBA"/>
</dbReference>
<keyword evidence="3" id="KW-0378">Hydrolase</keyword>
<evidence type="ECO:0000256" key="5">
    <source>
        <dbReference type="SAM" id="Coils"/>
    </source>
</evidence>
<dbReference type="GO" id="GO:0080090">
    <property type="term" value="P:regulation of primary metabolic process"/>
    <property type="evidence" value="ECO:0007669"/>
    <property type="project" value="UniProtKB-ARBA"/>
</dbReference>
<dbReference type="PANTHER" id="PTHR12606:SF141">
    <property type="entry name" value="GH15225P-RELATED"/>
    <property type="match status" value="1"/>
</dbReference>
<dbReference type="GO" id="GO:0016929">
    <property type="term" value="F:deSUMOylase activity"/>
    <property type="evidence" value="ECO:0007669"/>
    <property type="project" value="TreeGrafter"/>
</dbReference>
<evidence type="ECO:0000313" key="9">
    <source>
        <dbReference type="EMBL" id="KAK8752273.1"/>
    </source>
</evidence>
<dbReference type="EMBL" id="JARKIK010000005">
    <property type="protein sequence ID" value="KAK8752273.1"/>
    <property type="molecule type" value="Genomic_DNA"/>
</dbReference>